<evidence type="ECO:0000259" key="1">
    <source>
        <dbReference type="Pfam" id="PF13683"/>
    </source>
</evidence>
<organism evidence="2 3">
    <name type="scientific">Hymenobacter setariae</name>
    <dbReference type="NCBI Taxonomy" id="2594794"/>
    <lineage>
        <taxon>Bacteria</taxon>
        <taxon>Pseudomonadati</taxon>
        <taxon>Bacteroidota</taxon>
        <taxon>Cytophagia</taxon>
        <taxon>Cytophagales</taxon>
        <taxon>Hymenobacteraceae</taxon>
        <taxon>Hymenobacter</taxon>
    </lineage>
</organism>
<dbReference type="PANTHER" id="PTHR47515:SF3">
    <property type="entry name" value="INTEGRASE CORE DOMAIN PROTEIN"/>
    <property type="match status" value="1"/>
</dbReference>
<dbReference type="Proteomes" id="UP000317624">
    <property type="component" value="Unassembled WGS sequence"/>
</dbReference>
<reference evidence="2 3" key="1">
    <citation type="submission" date="2019-07" db="EMBL/GenBank/DDBJ databases">
        <title>Hymenobacter sp. straun FUR1 Genome sequencing and assembly.</title>
        <authorList>
            <person name="Chhetri G."/>
        </authorList>
    </citation>
    <scope>NUCLEOTIDE SEQUENCE [LARGE SCALE GENOMIC DNA]</scope>
    <source>
        <strain evidence="2 3">Fur1</strain>
    </source>
</reference>
<dbReference type="EMBL" id="VMRJ01000004">
    <property type="protein sequence ID" value="TVT39309.1"/>
    <property type="molecule type" value="Genomic_DNA"/>
</dbReference>
<comment type="caution">
    <text evidence="2">The sequence shown here is derived from an EMBL/GenBank/DDBJ whole genome shotgun (WGS) entry which is preliminary data.</text>
</comment>
<dbReference type="GO" id="GO:0015074">
    <property type="term" value="P:DNA integration"/>
    <property type="evidence" value="ECO:0007669"/>
    <property type="project" value="InterPro"/>
</dbReference>
<dbReference type="Pfam" id="PF13683">
    <property type="entry name" value="rve_3"/>
    <property type="match status" value="1"/>
</dbReference>
<gene>
    <name evidence="2" type="ORF">FNT36_16775</name>
</gene>
<evidence type="ECO:0000313" key="3">
    <source>
        <dbReference type="Proteomes" id="UP000317624"/>
    </source>
</evidence>
<dbReference type="OrthoDB" id="568335at2"/>
<feature type="domain" description="Integrase catalytic" evidence="1">
    <location>
        <begin position="37"/>
        <end position="96"/>
    </location>
</feature>
<sequence length="104" mass="11672">MSCAAGCRPGDSKHSASVPTPAYYAYRGSQYTILQWIQLVKPTQKAYTKRCNGSPRRESLDTPPFRSLAHVHQLVAGWLRDCNLQGPHQVLNFIAPIECKPNLY</sequence>
<evidence type="ECO:0000313" key="2">
    <source>
        <dbReference type="EMBL" id="TVT39309.1"/>
    </source>
</evidence>
<proteinExistence type="predicted"/>
<dbReference type="RefSeq" id="WP_144850037.1">
    <property type="nucleotide sequence ID" value="NZ_VMRJ01000004.1"/>
</dbReference>
<dbReference type="AlphaFoldDB" id="A0A558BS15"/>
<accession>A0A558BS15</accession>
<protein>
    <submittedName>
        <fullName evidence="2">Transposase</fullName>
    </submittedName>
</protein>
<keyword evidence="3" id="KW-1185">Reference proteome</keyword>
<name>A0A558BS15_9BACT</name>
<dbReference type="InterPro" id="IPR001584">
    <property type="entry name" value="Integrase_cat-core"/>
</dbReference>
<dbReference type="PANTHER" id="PTHR47515">
    <property type="entry name" value="LOW CALCIUM RESPONSE LOCUS PROTEIN T"/>
    <property type="match status" value="1"/>
</dbReference>